<dbReference type="Proteomes" id="UP000441354">
    <property type="component" value="Unassembled WGS sequence"/>
</dbReference>
<evidence type="ECO:0000313" key="2">
    <source>
        <dbReference type="Proteomes" id="UP000441354"/>
    </source>
</evidence>
<gene>
    <name evidence="1" type="ORF">F7732_10280</name>
</gene>
<keyword evidence="2" id="KW-1185">Reference proteome</keyword>
<dbReference type="EMBL" id="WBOT01000003">
    <property type="protein sequence ID" value="KAB2332478.1"/>
    <property type="molecule type" value="Genomic_DNA"/>
</dbReference>
<dbReference type="OrthoDB" id="9999536at2"/>
<proteinExistence type="predicted"/>
<organism evidence="1 2">
    <name type="scientific">Bacillus mesophilum</name>
    <dbReference type="NCBI Taxonomy" id="1071718"/>
    <lineage>
        <taxon>Bacteria</taxon>
        <taxon>Bacillati</taxon>
        <taxon>Bacillota</taxon>
        <taxon>Bacilli</taxon>
        <taxon>Bacillales</taxon>
        <taxon>Bacillaceae</taxon>
        <taxon>Bacillus</taxon>
    </lineage>
</organism>
<reference evidence="1 2" key="1">
    <citation type="journal article" date="2014" name="Arch. Microbiol.">
        <title>Bacillus mesophilum sp. nov., strain IITR-54T, a novel 4-chlorobiphenyl dechlorinating bacterium.</title>
        <authorList>
            <person name="Manickam N."/>
            <person name="Singh N.K."/>
            <person name="Bajaj A."/>
            <person name="Kumar R.M."/>
            <person name="Kaur G."/>
            <person name="Kaur N."/>
            <person name="Bala M."/>
            <person name="Kumar A."/>
            <person name="Mayilraj S."/>
        </authorList>
    </citation>
    <scope>NUCLEOTIDE SEQUENCE [LARGE SCALE GENOMIC DNA]</scope>
    <source>
        <strain evidence="1 2">IITR-54</strain>
    </source>
</reference>
<dbReference type="RefSeq" id="WP_151573786.1">
    <property type="nucleotide sequence ID" value="NZ_WBOT01000003.1"/>
</dbReference>
<accession>A0A7V7RM80</accession>
<name>A0A7V7RM80_9BACI</name>
<dbReference type="AlphaFoldDB" id="A0A7V7RM80"/>
<protein>
    <submittedName>
        <fullName evidence="1">Uncharacterized protein</fullName>
    </submittedName>
</protein>
<evidence type="ECO:0000313" key="1">
    <source>
        <dbReference type="EMBL" id="KAB2332478.1"/>
    </source>
</evidence>
<sequence length="248" mass="27130">MCLCNWLNPKDHCKDCACKLLKKSGPGWYRILLKGNEFLTVGQNQEFWFSGVIDKNGCALFYYWLPADYTYELHELILDCDCICGFSKVVPNPPPPPPGDCGCETSNQAGNNFNINRGNGANNTTVSINGILLPSNDHGRVRYNGHTCENCFDDNEFTFTYFGADGVPPFTFTAVTFDVPHCPTGEVVITGQGVTNNPQLFGNAPTYILRLNGVMNNKSISLTINGTNTFTASTTQLGNGELVVSNCP</sequence>
<comment type="caution">
    <text evidence="1">The sequence shown here is derived from an EMBL/GenBank/DDBJ whole genome shotgun (WGS) entry which is preliminary data.</text>
</comment>